<keyword evidence="1" id="KW-0472">Membrane</keyword>
<dbReference type="EMBL" id="FNAU01000018">
    <property type="protein sequence ID" value="SDE63378.1"/>
    <property type="molecule type" value="Genomic_DNA"/>
</dbReference>
<dbReference type="Proteomes" id="UP000182744">
    <property type="component" value="Unassembled WGS sequence"/>
</dbReference>
<dbReference type="AlphaFoldDB" id="A0A1G7EIA9"/>
<keyword evidence="1" id="KW-0812">Transmembrane</keyword>
<protein>
    <submittedName>
        <fullName evidence="3">Uncharacterized protein</fullName>
    </submittedName>
</protein>
<accession>A0A1G7EIA9</accession>
<reference evidence="4" key="2">
    <citation type="submission" date="2016-10" db="EMBL/GenBank/DDBJ databases">
        <authorList>
            <person name="Varghese N."/>
        </authorList>
    </citation>
    <scope>NUCLEOTIDE SEQUENCE [LARGE SCALE GENOMIC DNA]</scope>
    <source>
        <strain evidence="4">DSM 20639</strain>
    </source>
</reference>
<dbReference type="RefSeq" id="WP_143021823.1">
    <property type="nucleotide sequence ID" value="NZ_FNAU01000018.1"/>
</dbReference>
<reference evidence="2" key="3">
    <citation type="submission" date="2023-10" db="EMBL/GenBank/DDBJ databases">
        <title>Whole Genome based description of the genera Actinobaculum and Actinotignum reveals a complex phylogenetic relationship within the species included in the genus Actinotignum.</title>
        <authorList>
            <person name="Jensen C.S."/>
            <person name="Dargis R."/>
            <person name="Kemp M."/>
            <person name="Christensen J.J."/>
        </authorList>
    </citation>
    <scope>NUCLEOTIDE SEQUENCE</scope>
    <source>
        <strain evidence="2">Actinobaculum_suis_CCUG19206T</strain>
    </source>
</reference>
<evidence type="ECO:0000313" key="4">
    <source>
        <dbReference type="Proteomes" id="UP000182744"/>
    </source>
</evidence>
<organism evidence="3 4">
    <name type="scientific">Actinobaculum suis</name>
    <dbReference type="NCBI Taxonomy" id="1657"/>
    <lineage>
        <taxon>Bacteria</taxon>
        <taxon>Bacillati</taxon>
        <taxon>Actinomycetota</taxon>
        <taxon>Actinomycetes</taxon>
        <taxon>Actinomycetales</taxon>
        <taxon>Actinomycetaceae</taxon>
        <taxon>Actinobaculum</taxon>
    </lineage>
</organism>
<evidence type="ECO:0000256" key="1">
    <source>
        <dbReference type="SAM" id="Phobius"/>
    </source>
</evidence>
<evidence type="ECO:0000313" key="2">
    <source>
        <dbReference type="EMBL" id="MDY5152553.1"/>
    </source>
</evidence>
<feature type="transmembrane region" description="Helical" evidence="1">
    <location>
        <begin position="31"/>
        <end position="51"/>
    </location>
</feature>
<keyword evidence="1" id="KW-1133">Transmembrane helix</keyword>
<gene>
    <name evidence="2" type="ORF">R6G71_00560</name>
    <name evidence="3" type="ORF">SAMN05421878_11813</name>
</gene>
<dbReference type="Proteomes" id="UP001273799">
    <property type="component" value="Unassembled WGS sequence"/>
</dbReference>
<reference evidence="3" key="1">
    <citation type="submission" date="2016-10" db="EMBL/GenBank/DDBJ databases">
        <authorList>
            <person name="de Groot N.N."/>
        </authorList>
    </citation>
    <scope>NUCLEOTIDE SEQUENCE [LARGE SCALE GENOMIC DNA]</scope>
    <source>
        <strain evidence="3">DSM 20639</strain>
    </source>
</reference>
<keyword evidence="4" id="KW-1185">Reference proteome</keyword>
<proteinExistence type="predicted"/>
<evidence type="ECO:0000313" key="3">
    <source>
        <dbReference type="EMBL" id="SDE63378.1"/>
    </source>
</evidence>
<feature type="transmembrane region" description="Helical" evidence="1">
    <location>
        <begin position="7"/>
        <end position="25"/>
    </location>
</feature>
<sequence>MRLKNVFTLGFLVTIVLAFWVIISFARDWAFFDPISILGAIVGGVFVTLVARKALESDSNFPNGPRE</sequence>
<dbReference type="EMBL" id="JAWNFU010000001">
    <property type="protein sequence ID" value="MDY5152553.1"/>
    <property type="molecule type" value="Genomic_DNA"/>
</dbReference>
<name>A0A1G7EIA9_9ACTO</name>